<sequence>MQPNFPRRRAALALTIPCLWLAGAAAVLSPAPALGQTWPDKPIKLVVPYPPGGPTDIVARVVGQKLGDRLGQPVVVENRPGAGGNIGAEAVAKAAPDGYTLLVATTAHAINMTLFRKPGYDTRKDFAPVSLLTRGPLVLVTAPSTPASTVAELIALAKAKPGAVTFASSGNGQSTHLAAELFNTMAGIRMTHVPYKGSAPALTDVMGGQATVMFDTMLSAMPFVRDGKLKALAVTGASRSPAAPDVPTVAQSGLAGYEATAWNALLAPAGTPPAVLDAVGQALKTVLDDGDVRARFATQGFAAEWTAPPATARFLGDEIDKWARVVKASGATID</sequence>
<dbReference type="SUPFAM" id="SSF53850">
    <property type="entry name" value="Periplasmic binding protein-like II"/>
    <property type="match status" value="1"/>
</dbReference>
<dbReference type="PANTHER" id="PTHR42928">
    <property type="entry name" value="TRICARBOXYLATE-BINDING PROTEIN"/>
    <property type="match status" value="1"/>
</dbReference>
<proteinExistence type="inferred from homology"/>
<dbReference type="Gene3D" id="3.40.190.150">
    <property type="entry name" value="Bordetella uptake gene, domain 1"/>
    <property type="match status" value="1"/>
</dbReference>
<comment type="caution">
    <text evidence="3">The sequence shown here is derived from an EMBL/GenBank/DDBJ whole genome shotgun (WGS) entry which is preliminary data.</text>
</comment>
<dbReference type="Proteomes" id="UP000721236">
    <property type="component" value="Unassembled WGS sequence"/>
</dbReference>
<evidence type="ECO:0000256" key="2">
    <source>
        <dbReference type="SAM" id="SignalP"/>
    </source>
</evidence>
<dbReference type="PANTHER" id="PTHR42928:SF5">
    <property type="entry name" value="BLR1237 PROTEIN"/>
    <property type="match status" value="1"/>
</dbReference>
<evidence type="ECO:0008006" key="5">
    <source>
        <dbReference type="Google" id="ProtNLM"/>
    </source>
</evidence>
<accession>A0ABM8WXF6</accession>
<evidence type="ECO:0000313" key="3">
    <source>
        <dbReference type="EMBL" id="CAG9172237.1"/>
    </source>
</evidence>
<keyword evidence="2" id="KW-0732">Signal</keyword>
<dbReference type="PIRSF" id="PIRSF017082">
    <property type="entry name" value="YflP"/>
    <property type="match status" value="1"/>
</dbReference>
<dbReference type="InterPro" id="IPR005064">
    <property type="entry name" value="BUG"/>
</dbReference>
<organism evidence="3 4">
    <name type="scientific">Cupriavidus respiraculi</name>
    <dbReference type="NCBI Taxonomy" id="195930"/>
    <lineage>
        <taxon>Bacteria</taxon>
        <taxon>Pseudomonadati</taxon>
        <taxon>Pseudomonadota</taxon>
        <taxon>Betaproteobacteria</taxon>
        <taxon>Burkholderiales</taxon>
        <taxon>Burkholderiaceae</taxon>
        <taxon>Cupriavidus</taxon>
    </lineage>
</organism>
<evidence type="ECO:0000256" key="1">
    <source>
        <dbReference type="ARBA" id="ARBA00006987"/>
    </source>
</evidence>
<protein>
    <recommendedName>
        <fullName evidence="5">Tripartite tricarboxylate transporter substrate binding protein</fullName>
    </recommendedName>
</protein>
<dbReference type="Pfam" id="PF03401">
    <property type="entry name" value="TctC"/>
    <property type="match status" value="1"/>
</dbReference>
<gene>
    <name evidence="3" type="ORF">LMG21510_01905</name>
</gene>
<reference evidence="3 4" key="1">
    <citation type="submission" date="2021-08" db="EMBL/GenBank/DDBJ databases">
        <authorList>
            <person name="Peeters C."/>
        </authorList>
    </citation>
    <scope>NUCLEOTIDE SEQUENCE [LARGE SCALE GENOMIC DNA]</scope>
    <source>
        <strain evidence="3 4">LMG 21510</strain>
    </source>
</reference>
<keyword evidence="4" id="KW-1185">Reference proteome</keyword>
<dbReference type="EMBL" id="CAJZAH010000002">
    <property type="protein sequence ID" value="CAG9172237.1"/>
    <property type="molecule type" value="Genomic_DNA"/>
</dbReference>
<dbReference type="InterPro" id="IPR042100">
    <property type="entry name" value="Bug_dom1"/>
</dbReference>
<comment type="similarity">
    <text evidence="1">Belongs to the UPF0065 (bug) family.</text>
</comment>
<dbReference type="Gene3D" id="3.40.190.10">
    <property type="entry name" value="Periplasmic binding protein-like II"/>
    <property type="match status" value="1"/>
</dbReference>
<name>A0ABM8WXF6_9BURK</name>
<feature type="chain" id="PRO_5046335765" description="Tripartite tricarboxylate transporter substrate binding protein" evidence="2">
    <location>
        <begin position="36"/>
        <end position="334"/>
    </location>
</feature>
<feature type="signal peptide" evidence="2">
    <location>
        <begin position="1"/>
        <end position="35"/>
    </location>
</feature>
<dbReference type="CDD" id="cd13578">
    <property type="entry name" value="PBP2_Bug27"/>
    <property type="match status" value="1"/>
</dbReference>
<evidence type="ECO:0000313" key="4">
    <source>
        <dbReference type="Proteomes" id="UP000721236"/>
    </source>
</evidence>
<dbReference type="RefSeq" id="WP_224041335.1">
    <property type="nucleotide sequence ID" value="NZ_CAJZAH010000002.1"/>
</dbReference>